<dbReference type="AlphaFoldDB" id="A0A517MAU3"/>
<dbReference type="EMBL" id="CP036262">
    <property type="protein sequence ID" value="QDS92003.1"/>
    <property type="molecule type" value="Genomic_DNA"/>
</dbReference>
<proteinExistence type="predicted"/>
<protein>
    <submittedName>
        <fullName evidence="1">Uncharacterized protein</fullName>
    </submittedName>
</protein>
<accession>A0A517MAU3</accession>
<evidence type="ECO:0000313" key="2">
    <source>
        <dbReference type="Proteomes" id="UP000320672"/>
    </source>
</evidence>
<reference evidence="1 2" key="1">
    <citation type="submission" date="2019-02" db="EMBL/GenBank/DDBJ databases">
        <title>Deep-cultivation of Planctomycetes and their phenomic and genomic characterization uncovers novel biology.</title>
        <authorList>
            <person name="Wiegand S."/>
            <person name="Jogler M."/>
            <person name="Boedeker C."/>
            <person name="Pinto D."/>
            <person name="Vollmers J."/>
            <person name="Rivas-Marin E."/>
            <person name="Kohn T."/>
            <person name="Peeters S.H."/>
            <person name="Heuer A."/>
            <person name="Rast P."/>
            <person name="Oberbeckmann S."/>
            <person name="Bunk B."/>
            <person name="Jeske O."/>
            <person name="Meyerdierks A."/>
            <person name="Storesund J.E."/>
            <person name="Kallscheuer N."/>
            <person name="Luecker S."/>
            <person name="Lage O.M."/>
            <person name="Pohl T."/>
            <person name="Merkel B.J."/>
            <person name="Hornburger P."/>
            <person name="Mueller R.-W."/>
            <person name="Bruemmer F."/>
            <person name="Labrenz M."/>
            <person name="Spormann A.M."/>
            <person name="Op den Camp H."/>
            <person name="Overmann J."/>
            <person name="Amann R."/>
            <person name="Jetten M.S.M."/>
            <person name="Mascher T."/>
            <person name="Medema M.H."/>
            <person name="Devos D.P."/>
            <person name="Kaster A.-K."/>
            <person name="Ovreas L."/>
            <person name="Rohde M."/>
            <person name="Galperin M.Y."/>
            <person name="Jogler C."/>
        </authorList>
    </citation>
    <scope>NUCLEOTIDE SEQUENCE [LARGE SCALE GENOMIC DNA]</scope>
    <source>
        <strain evidence="1 2">FF011L</strain>
    </source>
</reference>
<gene>
    <name evidence="1" type="ORF">FF011L_07390</name>
</gene>
<sequence length="68" mass="7509">MTIQSALFDVVHSYFTESSKIAFILETAFPDRFRASVLGCLHVGTYIGVRFLGVYAPTLTGCRGCDEE</sequence>
<dbReference type="Proteomes" id="UP000320672">
    <property type="component" value="Chromosome"/>
</dbReference>
<evidence type="ECO:0000313" key="1">
    <source>
        <dbReference type="EMBL" id="QDS92003.1"/>
    </source>
</evidence>
<name>A0A517MAU3_9BACT</name>
<organism evidence="1 2">
    <name type="scientific">Roseimaritima multifibrata</name>
    <dbReference type="NCBI Taxonomy" id="1930274"/>
    <lineage>
        <taxon>Bacteria</taxon>
        <taxon>Pseudomonadati</taxon>
        <taxon>Planctomycetota</taxon>
        <taxon>Planctomycetia</taxon>
        <taxon>Pirellulales</taxon>
        <taxon>Pirellulaceae</taxon>
        <taxon>Roseimaritima</taxon>
    </lineage>
</organism>
<keyword evidence="2" id="KW-1185">Reference proteome</keyword>
<dbReference type="KEGG" id="rml:FF011L_07390"/>